<dbReference type="GO" id="GO:0008168">
    <property type="term" value="F:methyltransferase activity"/>
    <property type="evidence" value="ECO:0007669"/>
    <property type="project" value="UniProtKB-KW"/>
</dbReference>
<name>A0A4J2DH79_STREE</name>
<evidence type="ECO:0000313" key="1">
    <source>
        <dbReference type="EMBL" id="VNQ55078.1"/>
    </source>
</evidence>
<dbReference type="GO" id="GO:0032259">
    <property type="term" value="P:methylation"/>
    <property type="evidence" value="ECO:0007669"/>
    <property type="project" value="UniProtKB-KW"/>
</dbReference>
<protein>
    <submittedName>
        <fullName evidence="1">N-6 DNA methylase</fullName>
    </submittedName>
</protein>
<dbReference type="EMBL" id="CAATIH010000003">
    <property type="protein sequence ID" value="VNQ55078.1"/>
    <property type="molecule type" value="Genomic_DNA"/>
</dbReference>
<proteinExistence type="predicted"/>
<sequence>MIINEESAMSAYLKEALKGAVKTQTKTNFGKPDFHIEKYKQDSLVTYRN</sequence>
<organism evidence="1">
    <name type="scientific">Streptococcus pneumoniae</name>
    <dbReference type="NCBI Taxonomy" id="1313"/>
    <lineage>
        <taxon>Bacteria</taxon>
        <taxon>Bacillati</taxon>
        <taxon>Bacillota</taxon>
        <taxon>Bacilli</taxon>
        <taxon>Lactobacillales</taxon>
        <taxon>Streptococcaceae</taxon>
        <taxon>Streptococcus</taxon>
    </lineage>
</organism>
<keyword evidence="1" id="KW-0489">Methyltransferase</keyword>
<dbReference type="AlphaFoldDB" id="A0A4J2DH79"/>
<reference evidence="1" key="1">
    <citation type="submission" date="2019-04" db="EMBL/GenBank/DDBJ databases">
        <authorList>
            <consortium name="Pathogen Informatics"/>
        </authorList>
    </citation>
    <scope>NUCLEOTIDE SEQUENCE</scope>
    <source>
        <strain evidence="1">GPSC70</strain>
    </source>
</reference>
<gene>
    <name evidence="1" type="ORF">SAMEA3353498_01438</name>
</gene>
<accession>A0A4J2DH79</accession>
<keyword evidence="1" id="KW-0808">Transferase</keyword>